<evidence type="ECO:0000313" key="3">
    <source>
        <dbReference type="Proteomes" id="UP000196531"/>
    </source>
</evidence>
<feature type="compositionally biased region" description="Acidic residues" evidence="1">
    <location>
        <begin position="242"/>
        <end position="255"/>
    </location>
</feature>
<gene>
    <name evidence="2" type="ORF">A9Q84_10535</name>
</gene>
<name>A0A1Y5FCU2_9BACT</name>
<organism evidence="2 3">
    <name type="scientific">Halobacteriovorax marinus</name>
    <dbReference type="NCBI Taxonomy" id="97084"/>
    <lineage>
        <taxon>Bacteria</taxon>
        <taxon>Pseudomonadati</taxon>
        <taxon>Bdellovibrionota</taxon>
        <taxon>Bacteriovoracia</taxon>
        <taxon>Bacteriovoracales</taxon>
        <taxon>Halobacteriovoraceae</taxon>
        <taxon>Halobacteriovorax</taxon>
    </lineage>
</organism>
<feature type="region of interest" description="Disordered" evidence="1">
    <location>
        <begin position="228"/>
        <end position="255"/>
    </location>
</feature>
<dbReference type="AlphaFoldDB" id="A0A1Y5FCU2"/>
<accession>A0A1Y5FCU2</accession>
<protein>
    <recommendedName>
        <fullName evidence="4">PilZ domain-containing protein</fullName>
    </recommendedName>
</protein>
<dbReference type="Proteomes" id="UP000196531">
    <property type="component" value="Unassembled WGS sequence"/>
</dbReference>
<comment type="caution">
    <text evidence="2">The sequence shown here is derived from an EMBL/GenBank/DDBJ whole genome shotgun (WGS) entry which is preliminary data.</text>
</comment>
<evidence type="ECO:0000313" key="2">
    <source>
        <dbReference type="EMBL" id="OUR96769.1"/>
    </source>
</evidence>
<reference evidence="3" key="1">
    <citation type="journal article" date="2017" name="Proc. Natl. Acad. Sci. U.S.A.">
        <title>Simulation of Deepwater Horizon oil plume reveals substrate specialization within a complex community of hydrocarbon-degraders.</title>
        <authorList>
            <person name="Hu P."/>
            <person name="Dubinsky E.A."/>
            <person name="Probst A.J."/>
            <person name="Wang J."/>
            <person name="Sieber C.M.K."/>
            <person name="Tom L.M."/>
            <person name="Gardinali P."/>
            <person name="Banfield J.F."/>
            <person name="Atlas R.M."/>
            <person name="Andersen G.L."/>
        </authorList>
    </citation>
    <scope>NUCLEOTIDE SEQUENCE [LARGE SCALE GENOMIC DNA]</scope>
</reference>
<sequence>MLDMIYNNSTDPVYIKKISLKIWALRDELKAVIRERMKTSKDENLSIDDLILEYRSKTDVADGGGEVQAIGDLNTGEDEMAAAIAGDAPEEAAAEGDTEGSADDMAAAMLEGQTGDDDDNTISITQRYPTLVEEEVSNGTTILAEIGMDRLFFFSNKPFLTGESIVIEFVIPKRFVLNANILFCREYNMKSRIISKNRLPYRIGADFSFLKEGERTLLRQFINSIEPDIPEAPVKTDSKPQDDDEDFDELDDLDL</sequence>
<evidence type="ECO:0000256" key="1">
    <source>
        <dbReference type="SAM" id="MobiDB-lite"/>
    </source>
</evidence>
<dbReference type="EMBL" id="MAAO01000006">
    <property type="protein sequence ID" value="OUR96769.1"/>
    <property type="molecule type" value="Genomic_DNA"/>
</dbReference>
<evidence type="ECO:0008006" key="4">
    <source>
        <dbReference type="Google" id="ProtNLM"/>
    </source>
</evidence>
<proteinExistence type="predicted"/>